<dbReference type="EMBL" id="GL888127">
    <property type="protein sequence ID" value="EGI66937.1"/>
    <property type="molecule type" value="Genomic_DNA"/>
</dbReference>
<keyword evidence="2" id="KW-1185">Reference proteome</keyword>
<dbReference type="AlphaFoldDB" id="F4WFT9"/>
<proteinExistence type="predicted"/>
<dbReference type="Proteomes" id="UP000007755">
    <property type="component" value="Unassembled WGS sequence"/>
</dbReference>
<reference evidence="1" key="1">
    <citation type="submission" date="2011-02" db="EMBL/GenBank/DDBJ databases">
        <title>The genome of the leaf-cutting ant Acromyrmex echinatior suggests key adaptations to social evolution and fungus farming.</title>
        <authorList>
            <person name="Nygaard S."/>
            <person name="Zhang G."/>
        </authorList>
    </citation>
    <scope>NUCLEOTIDE SEQUENCE</scope>
</reference>
<evidence type="ECO:0000313" key="2">
    <source>
        <dbReference type="Proteomes" id="UP000007755"/>
    </source>
</evidence>
<protein>
    <submittedName>
        <fullName evidence="1">Uncharacterized protein</fullName>
    </submittedName>
</protein>
<dbReference type="InParanoid" id="F4WFT9"/>
<sequence>MKRLPVLKQYISKQAEAPISRTRSAILYHTSMVAKDSAEKAVLQLLEIQQRKKLWTNLKQTQRDIITKERQARFAIGVGPETPSSELDPNVALIAPNLMAVVPTLFSSNMNDDEIENHKQIVQDINDSTIELDQTIK</sequence>
<accession>F4WFT9</accession>
<organism evidence="2">
    <name type="scientific">Acromyrmex echinatior</name>
    <name type="common">Panamanian leafcutter ant</name>
    <name type="synonym">Acromyrmex octospinosus echinatior</name>
    <dbReference type="NCBI Taxonomy" id="103372"/>
    <lineage>
        <taxon>Eukaryota</taxon>
        <taxon>Metazoa</taxon>
        <taxon>Ecdysozoa</taxon>
        <taxon>Arthropoda</taxon>
        <taxon>Hexapoda</taxon>
        <taxon>Insecta</taxon>
        <taxon>Pterygota</taxon>
        <taxon>Neoptera</taxon>
        <taxon>Endopterygota</taxon>
        <taxon>Hymenoptera</taxon>
        <taxon>Apocrita</taxon>
        <taxon>Aculeata</taxon>
        <taxon>Formicoidea</taxon>
        <taxon>Formicidae</taxon>
        <taxon>Myrmicinae</taxon>
        <taxon>Acromyrmex</taxon>
    </lineage>
</organism>
<name>F4WFT9_ACREC</name>
<dbReference type="OrthoDB" id="7699612at2759"/>
<evidence type="ECO:0000313" key="1">
    <source>
        <dbReference type="EMBL" id="EGI66937.1"/>
    </source>
</evidence>
<gene>
    <name evidence="1" type="ORF">G5I_04509</name>
</gene>